<dbReference type="Proteomes" id="UP001056778">
    <property type="component" value="Chromosome 5"/>
</dbReference>
<name>A0ACB9T551_HOLOL</name>
<dbReference type="EMBL" id="CM043019">
    <property type="protein sequence ID" value="KAI4461913.1"/>
    <property type="molecule type" value="Genomic_DNA"/>
</dbReference>
<protein>
    <submittedName>
        <fullName evidence="1">Sugar transporter-like</fullName>
    </submittedName>
</protein>
<reference evidence="1" key="1">
    <citation type="submission" date="2022-04" db="EMBL/GenBank/DDBJ databases">
        <title>Chromosome-scale genome assembly of Holotrichia oblita Faldermann.</title>
        <authorList>
            <person name="Rongchong L."/>
        </authorList>
    </citation>
    <scope>NUCLEOTIDE SEQUENCE</scope>
    <source>
        <strain evidence="1">81SQS9</strain>
    </source>
</reference>
<organism evidence="1 2">
    <name type="scientific">Holotrichia oblita</name>
    <name type="common">Chafer beetle</name>
    <dbReference type="NCBI Taxonomy" id="644536"/>
    <lineage>
        <taxon>Eukaryota</taxon>
        <taxon>Metazoa</taxon>
        <taxon>Ecdysozoa</taxon>
        <taxon>Arthropoda</taxon>
        <taxon>Hexapoda</taxon>
        <taxon>Insecta</taxon>
        <taxon>Pterygota</taxon>
        <taxon>Neoptera</taxon>
        <taxon>Endopterygota</taxon>
        <taxon>Coleoptera</taxon>
        <taxon>Polyphaga</taxon>
        <taxon>Scarabaeiformia</taxon>
        <taxon>Scarabaeidae</taxon>
        <taxon>Melolonthinae</taxon>
        <taxon>Holotrichia</taxon>
    </lineage>
</organism>
<accession>A0ACB9T551</accession>
<evidence type="ECO:0000313" key="2">
    <source>
        <dbReference type="Proteomes" id="UP001056778"/>
    </source>
</evidence>
<sequence length="822" mass="90242">MIFPQWCNKRTKLFVSVGVANLTWLVAGMVITWPSPILQQLEESGESNPLGNPITSTQAAWIGSVHLLAATIGSFPFGYLLEKIGRKQTLLLTAAPFIISYIMAAFTSAVGLLFVVRILAGLSVGGAFTVLPTYIAEVSDSTVRGMLGATSVSYLSFGMLLSYILGAYLSMRIFNLLEMIIPILMIILFYFVSETPYYLIEQNNKSEARKVLTHLREDLEVENELKQIEFTVEEYTRTKGTFCDIFKSKKTTKSFIVALILVLSAQLCGIDIVLSLTQNIFESAVTSGDQAIPPIIIGAVQFITSFIAPAIVDRLGRKILLLISAAGVILSETFLGLYFYLQENQNNVENIAWIPLTTLILFIISYNVGLGPVPWTIMGEILPANLSILTAGMTITWTSTMLEKLKSEGDDNSLSSPATLDEQSWIGSLMPLGCIVGPIPFMFLQNKIGKKYSLTLLTIPYIIAYFMAAFAKTVGVFYALRFIAGMSVGAAFAMVPPYVAEISDTAVRGAIGALFGNFITAGMMISFTLGPFLSIKLFNIVEVLFPVIMVALSYFIVESPYYLVANNKMREAEEVLKYLRSKSEKEVQNELTEINDVLANMTQGTLFDIFKTRAGVRSLIISICLVAFGQLCGSNVILFYMQSIFEEAGFSFADKAPIIVGGAQFLASFITPALVEKMGRRVLLLTSATCMLLSQVPLGAYYYLQEHDTNMENLTWLPVVTLMMFVVAYNFGFGTLPLVVASEITPLNLKGVVFPILSAIAFAISFAFAFFYNRLVGAIGVGGTFCLCSVFCVLAIGFTFLLVPETKGKSFQEIERNLESKK</sequence>
<proteinExistence type="predicted"/>
<gene>
    <name evidence="1" type="ORF">MML48_5g00011075</name>
</gene>
<evidence type="ECO:0000313" key="1">
    <source>
        <dbReference type="EMBL" id="KAI4461913.1"/>
    </source>
</evidence>
<keyword evidence="2" id="KW-1185">Reference proteome</keyword>
<comment type="caution">
    <text evidence="1">The sequence shown here is derived from an EMBL/GenBank/DDBJ whole genome shotgun (WGS) entry which is preliminary data.</text>
</comment>